<protein>
    <submittedName>
        <fullName evidence="2">Uncharacterized protein</fullName>
    </submittedName>
</protein>
<dbReference type="OrthoDB" id="3649374at2759"/>
<sequence length="66" mass="6696">MANSNDVTLAAQPEKAAAATAPAVSKGAAPKPSFAQKVLAKQAAATNKHFGHRPQNSTPLRSSITA</sequence>
<gene>
    <name evidence="2" type="ORF">CERZMDRAFT_103483</name>
</gene>
<feature type="compositionally biased region" description="Low complexity" evidence="1">
    <location>
        <begin position="10"/>
        <end position="30"/>
    </location>
</feature>
<name>A0A6A6EYW0_9PEZI</name>
<reference evidence="2" key="1">
    <citation type="journal article" date="2020" name="Stud. Mycol.">
        <title>101 Dothideomycetes genomes: a test case for predicting lifestyles and emergence of pathogens.</title>
        <authorList>
            <person name="Haridas S."/>
            <person name="Albert R."/>
            <person name="Binder M."/>
            <person name="Bloem J."/>
            <person name="Labutti K."/>
            <person name="Salamov A."/>
            <person name="Andreopoulos B."/>
            <person name="Baker S."/>
            <person name="Barry K."/>
            <person name="Bills G."/>
            <person name="Bluhm B."/>
            <person name="Cannon C."/>
            <person name="Castanera R."/>
            <person name="Culley D."/>
            <person name="Daum C."/>
            <person name="Ezra D."/>
            <person name="Gonzalez J."/>
            <person name="Henrissat B."/>
            <person name="Kuo A."/>
            <person name="Liang C."/>
            <person name="Lipzen A."/>
            <person name="Lutzoni F."/>
            <person name="Magnuson J."/>
            <person name="Mondo S."/>
            <person name="Nolan M."/>
            <person name="Ohm R."/>
            <person name="Pangilinan J."/>
            <person name="Park H.-J."/>
            <person name="Ramirez L."/>
            <person name="Alfaro M."/>
            <person name="Sun H."/>
            <person name="Tritt A."/>
            <person name="Yoshinaga Y."/>
            <person name="Zwiers L.-H."/>
            <person name="Turgeon B."/>
            <person name="Goodwin S."/>
            <person name="Spatafora J."/>
            <person name="Crous P."/>
            <person name="Grigoriev I."/>
        </authorList>
    </citation>
    <scope>NUCLEOTIDE SEQUENCE</scope>
    <source>
        <strain evidence="2">SCOH1-5</strain>
    </source>
</reference>
<dbReference type="EMBL" id="ML992723">
    <property type="protein sequence ID" value="KAF2206363.1"/>
    <property type="molecule type" value="Genomic_DNA"/>
</dbReference>
<evidence type="ECO:0000256" key="1">
    <source>
        <dbReference type="SAM" id="MobiDB-lite"/>
    </source>
</evidence>
<organism evidence="2 3">
    <name type="scientific">Cercospora zeae-maydis SCOH1-5</name>
    <dbReference type="NCBI Taxonomy" id="717836"/>
    <lineage>
        <taxon>Eukaryota</taxon>
        <taxon>Fungi</taxon>
        <taxon>Dikarya</taxon>
        <taxon>Ascomycota</taxon>
        <taxon>Pezizomycotina</taxon>
        <taxon>Dothideomycetes</taxon>
        <taxon>Dothideomycetidae</taxon>
        <taxon>Mycosphaerellales</taxon>
        <taxon>Mycosphaerellaceae</taxon>
        <taxon>Cercospora</taxon>
    </lineage>
</organism>
<evidence type="ECO:0000313" key="2">
    <source>
        <dbReference type="EMBL" id="KAF2206363.1"/>
    </source>
</evidence>
<feature type="compositionally biased region" description="Polar residues" evidence="1">
    <location>
        <begin position="54"/>
        <end position="66"/>
    </location>
</feature>
<dbReference type="Proteomes" id="UP000799539">
    <property type="component" value="Unassembled WGS sequence"/>
</dbReference>
<dbReference type="AlphaFoldDB" id="A0A6A6EYW0"/>
<evidence type="ECO:0000313" key="3">
    <source>
        <dbReference type="Proteomes" id="UP000799539"/>
    </source>
</evidence>
<accession>A0A6A6EYW0</accession>
<proteinExistence type="predicted"/>
<feature type="region of interest" description="Disordered" evidence="1">
    <location>
        <begin position="1"/>
        <end position="66"/>
    </location>
</feature>
<keyword evidence="3" id="KW-1185">Reference proteome</keyword>